<proteinExistence type="predicted"/>
<keyword evidence="2" id="KW-1185">Reference proteome</keyword>
<name>A0ACB9MGS3_BAUVA</name>
<sequence length="438" mass="51432">MKDLPDELVIEILRGLPHYNFVANNMMKKLQQPWTFLYFKFMMKDLVSRCRLSFDLADRKDGSTLKLISQYPEFQRCEFSLEFLPCYRGEDAREPITILKTFNDLILCCAENFDQSECVYYICNPLTKQWVALPPTPPTKFSSFDVEFICEPHYCTDENHQGTVILNTQFKFKVRCLNVYDSEIVRLQIFSSDTGQWNMTRISVPRSPQKSFIARSFVCKEKLILIMVDRWDANVTLSSIKFDDYLSKSIQRVTFPGSQFFRSPYYSIVHLSSPLGRVHMVQICINYVANHGLPLLLIWELTDRWKLRQKVPFRDITSEDRWISDIYLKKGHFVVEENGKLLFHIPIVLGFHLHPYKGYLLYLNLNRDNRMAFYDIKNKTLNLVSKTWCPSSFPEYGFHHFMWSAVSEFELPLWPTPVPQISKEPLASKHRGIEGSPS</sequence>
<gene>
    <name evidence="1" type="ORF">L6164_022863</name>
</gene>
<dbReference type="Proteomes" id="UP000828941">
    <property type="component" value="Chromosome 9"/>
</dbReference>
<reference evidence="1 2" key="1">
    <citation type="journal article" date="2022" name="DNA Res.">
        <title>Chromosomal-level genome assembly of the orchid tree Bauhinia variegata (Leguminosae; Cercidoideae) supports the allotetraploid origin hypothesis of Bauhinia.</title>
        <authorList>
            <person name="Zhong Y."/>
            <person name="Chen Y."/>
            <person name="Zheng D."/>
            <person name="Pang J."/>
            <person name="Liu Y."/>
            <person name="Luo S."/>
            <person name="Meng S."/>
            <person name="Qian L."/>
            <person name="Wei D."/>
            <person name="Dai S."/>
            <person name="Zhou R."/>
        </authorList>
    </citation>
    <scope>NUCLEOTIDE SEQUENCE [LARGE SCALE GENOMIC DNA]</scope>
    <source>
        <strain evidence="1">BV-YZ2020</strain>
    </source>
</reference>
<protein>
    <submittedName>
        <fullName evidence="1">Uncharacterized protein</fullName>
    </submittedName>
</protein>
<accession>A0ACB9MGS3</accession>
<comment type="caution">
    <text evidence="1">The sequence shown here is derived from an EMBL/GenBank/DDBJ whole genome shotgun (WGS) entry which is preliminary data.</text>
</comment>
<organism evidence="1 2">
    <name type="scientific">Bauhinia variegata</name>
    <name type="common">Purple orchid tree</name>
    <name type="synonym">Phanera variegata</name>
    <dbReference type="NCBI Taxonomy" id="167791"/>
    <lineage>
        <taxon>Eukaryota</taxon>
        <taxon>Viridiplantae</taxon>
        <taxon>Streptophyta</taxon>
        <taxon>Embryophyta</taxon>
        <taxon>Tracheophyta</taxon>
        <taxon>Spermatophyta</taxon>
        <taxon>Magnoliopsida</taxon>
        <taxon>eudicotyledons</taxon>
        <taxon>Gunneridae</taxon>
        <taxon>Pentapetalae</taxon>
        <taxon>rosids</taxon>
        <taxon>fabids</taxon>
        <taxon>Fabales</taxon>
        <taxon>Fabaceae</taxon>
        <taxon>Cercidoideae</taxon>
        <taxon>Cercideae</taxon>
        <taxon>Bauhiniinae</taxon>
        <taxon>Bauhinia</taxon>
    </lineage>
</organism>
<evidence type="ECO:0000313" key="2">
    <source>
        <dbReference type="Proteomes" id="UP000828941"/>
    </source>
</evidence>
<dbReference type="EMBL" id="CM039434">
    <property type="protein sequence ID" value="KAI4323242.1"/>
    <property type="molecule type" value="Genomic_DNA"/>
</dbReference>
<evidence type="ECO:0000313" key="1">
    <source>
        <dbReference type="EMBL" id="KAI4323242.1"/>
    </source>
</evidence>